<dbReference type="Proteomes" id="UP000554482">
    <property type="component" value="Unassembled WGS sequence"/>
</dbReference>
<sequence length="235" mass="25595">MIKIPGMVTAVSIATVFLKVVCVTMLMIIPASRAQLQPPLFGLIPPFLDQDVQQCWSSFRNVNGCLVEVYDSFISGKVVAIGPACCKAITEINADCWPKIFPFSSDFPPLLKAYCNGSQPPITLDSADDVSNTKELTIESHTKLADASLNTFELVDPIAAKCLNSLTTTQGCTQEVITSFFSCQVRLFGPSCCKALTAIDNSCWPKLFPFFPPLLKNYCTNQLPKENPSPSPIST</sequence>
<feature type="domain" description="Prolamin-like" evidence="3">
    <location>
        <begin position="54"/>
        <end position="115"/>
    </location>
</feature>
<dbReference type="GO" id="GO:2000008">
    <property type="term" value="P:regulation of protein localization to cell surface"/>
    <property type="evidence" value="ECO:0007669"/>
    <property type="project" value="TreeGrafter"/>
</dbReference>
<gene>
    <name evidence="4" type="ORF">FRX31_012508</name>
</gene>
<feature type="transmembrane region" description="Helical" evidence="2">
    <location>
        <begin position="7"/>
        <end position="29"/>
    </location>
</feature>
<organism evidence="4 5">
    <name type="scientific">Thalictrum thalictroides</name>
    <name type="common">Rue-anemone</name>
    <name type="synonym">Anemone thalictroides</name>
    <dbReference type="NCBI Taxonomy" id="46969"/>
    <lineage>
        <taxon>Eukaryota</taxon>
        <taxon>Viridiplantae</taxon>
        <taxon>Streptophyta</taxon>
        <taxon>Embryophyta</taxon>
        <taxon>Tracheophyta</taxon>
        <taxon>Spermatophyta</taxon>
        <taxon>Magnoliopsida</taxon>
        <taxon>Ranunculales</taxon>
        <taxon>Ranunculaceae</taxon>
        <taxon>Thalictroideae</taxon>
        <taxon>Thalictrum</taxon>
    </lineage>
</organism>
<evidence type="ECO:0000259" key="3">
    <source>
        <dbReference type="Pfam" id="PF05617"/>
    </source>
</evidence>
<keyword evidence="2" id="KW-1133">Transmembrane helix</keyword>
<dbReference type="GO" id="GO:0005576">
    <property type="term" value="C:extracellular region"/>
    <property type="evidence" value="ECO:0007669"/>
    <property type="project" value="TreeGrafter"/>
</dbReference>
<proteinExistence type="predicted"/>
<dbReference type="Pfam" id="PF05617">
    <property type="entry name" value="Prolamin_like"/>
    <property type="match status" value="2"/>
</dbReference>
<dbReference type="GO" id="GO:0009567">
    <property type="term" value="P:double fertilization forming a zygote and endosperm"/>
    <property type="evidence" value="ECO:0007669"/>
    <property type="project" value="TreeGrafter"/>
</dbReference>
<dbReference type="GO" id="GO:0031982">
    <property type="term" value="C:vesicle"/>
    <property type="evidence" value="ECO:0007669"/>
    <property type="project" value="TreeGrafter"/>
</dbReference>
<comment type="caution">
    <text evidence="4">The sequence shown here is derived from an EMBL/GenBank/DDBJ whole genome shotgun (WGS) entry which is preliminary data.</text>
</comment>
<accession>A0A7J6WLT7</accession>
<keyword evidence="5" id="KW-1185">Reference proteome</keyword>
<dbReference type="AlphaFoldDB" id="A0A7J6WLT7"/>
<evidence type="ECO:0000313" key="4">
    <source>
        <dbReference type="EMBL" id="KAF5197897.1"/>
    </source>
</evidence>
<dbReference type="PANTHER" id="PTHR31181:SF67">
    <property type="entry name" value="PROLAMIN-LIKE PROTEIN (DUF1278)"/>
    <property type="match status" value="1"/>
</dbReference>
<evidence type="ECO:0000256" key="1">
    <source>
        <dbReference type="ARBA" id="ARBA00022729"/>
    </source>
</evidence>
<reference evidence="4 5" key="1">
    <citation type="submission" date="2020-06" db="EMBL/GenBank/DDBJ databases">
        <title>Transcriptomic and genomic resources for Thalictrum thalictroides and T. hernandezii: Facilitating candidate gene discovery in an emerging model plant lineage.</title>
        <authorList>
            <person name="Arias T."/>
            <person name="Riano-Pachon D.M."/>
            <person name="Di Stilio V.S."/>
        </authorList>
    </citation>
    <scope>NUCLEOTIDE SEQUENCE [LARGE SCALE GENOMIC DNA]</scope>
    <source>
        <strain evidence="5">cv. WT478/WT964</strain>
        <tissue evidence="4">Leaves</tissue>
    </source>
</reference>
<dbReference type="GO" id="GO:0080155">
    <property type="term" value="P:regulation of double fertilization forming a zygote and endosperm"/>
    <property type="evidence" value="ECO:0007669"/>
    <property type="project" value="TreeGrafter"/>
</dbReference>
<feature type="domain" description="Prolamin-like" evidence="3">
    <location>
        <begin position="161"/>
        <end position="219"/>
    </location>
</feature>
<name>A0A7J6WLT7_THATH</name>
<protein>
    <submittedName>
        <fullName evidence="4">Egg cell-secreted-like protein</fullName>
    </submittedName>
</protein>
<keyword evidence="2" id="KW-0812">Transmembrane</keyword>
<dbReference type="PANTHER" id="PTHR31181">
    <property type="entry name" value="EGG CELL-SECRETED PROTEIN 1.4"/>
    <property type="match status" value="1"/>
</dbReference>
<dbReference type="OrthoDB" id="1862203at2759"/>
<evidence type="ECO:0000313" key="5">
    <source>
        <dbReference type="Proteomes" id="UP000554482"/>
    </source>
</evidence>
<dbReference type="InterPro" id="IPR008502">
    <property type="entry name" value="Prolamin-like"/>
</dbReference>
<evidence type="ECO:0000256" key="2">
    <source>
        <dbReference type="SAM" id="Phobius"/>
    </source>
</evidence>
<keyword evidence="1" id="KW-0732">Signal</keyword>
<keyword evidence="2" id="KW-0472">Membrane</keyword>
<dbReference type="EMBL" id="JABWDY010014042">
    <property type="protein sequence ID" value="KAF5197897.1"/>
    <property type="molecule type" value="Genomic_DNA"/>
</dbReference>